<sequence length="157" mass="16146">MDGVVESVARVISTDGVVAWLEPEKANACGGCLSAGSCSAQGGEPGRRLSSRRFTIADTFHATVGDRIVVGLSEHALLKASATAYAIPLLLMVGIALVGQLATDNDVIAAIGAVAGLIAGLLIAKHRASRLDARGELSPYFLRFARGEGQGDNCPTD</sequence>
<keyword evidence="3" id="KW-1185">Reference proteome</keyword>
<name>A0A2N3PMT6_9PROT</name>
<dbReference type="PIRSF" id="PIRSF004923">
    <property type="entry name" value="RseC"/>
    <property type="match status" value="1"/>
</dbReference>
<dbReference type="RefSeq" id="WP_101253457.1">
    <property type="nucleotide sequence ID" value="NZ_PIUM01000046.1"/>
</dbReference>
<dbReference type="EMBL" id="PIUM01000046">
    <property type="protein sequence ID" value="PKU21716.1"/>
    <property type="molecule type" value="Genomic_DNA"/>
</dbReference>
<evidence type="ECO:0000256" key="1">
    <source>
        <dbReference type="SAM" id="Phobius"/>
    </source>
</evidence>
<keyword evidence="1" id="KW-0472">Membrane</keyword>
<feature type="transmembrane region" description="Helical" evidence="1">
    <location>
        <begin position="107"/>
        <end position="124"/>
    </location>
</feature>
<dbReference type="Proteomes" id="UP000233293">
    <property type="component" value="Unassembled WGS sequence"/>
</dbReference>
<organism evidence="2 3">
    <name type="scientific">Telmatospirillum siberiense</name>
    <dbReference type="NCBI Taxonomy" id="382514"/>
    <lineage>
        <taxon>Bacteria</taxon>
        <taxon>Pseudomonadati</taxon>
        <taxon>Pseudomonadota</taxon>
        <taxon>Alphaproteobacteria</taxon>
        <taxon>Rhodospirillales</taxon>
        <taxon>Rhodospirillaceae</taxon>
        <taxon>Telmatospirillum</taxon>
    </lineage>
</organism>
<dbReference type="Pfam" id="PF04246">
    <property type="entry name" value="RseC_MucC"/>
    <property type="match status" value="1"/>
</dbReference>
<keyword evidence="1" id="KW-1133">Transmembrane helix</keyword>
<dbReference type="PANTHER" id="PTHR35867">
    <property type="entry name" value="PROTEIN RSEC"/>
    <property type="match status" value="1"/>
</dbReference>
<reference evidence="3" key="1">
    <citation type="submission" date="2017-12" db="EMBL/GenBank/DDBJ databases">
        <title>Draft genome sequence of Telmatospirillum siberiense 26-4b1T, an acidotolerant peatland alphaproteobacterium potentially involved in sulfur cycling.</title>
        <authorList>
            <person name="Hausmann B."/>
            <person name="Pjevac P."/>
            <person name="Schreck K."/>
            <person name="Herbold C.W."/>
            <person name="Daims H."/>
            <person name="Wagner M."/>
            <person name="Pester M."/>
            <person name="Loy A."/>
        </authorList>
    </citation>
    <scope>NUCLEOTIDE SEQUENCE [LARGE SCALE GENOMIC DNA]</scope>
    <source>
        <strain evidence="3">26-4b1</strain>
    </source>
</reference>
<dbReference type="OrthoDB" id="7358626at2"/>
<accession>A0A2N3PMT6</accession>
<dbReference type="AlphaFoldDB" id="A0A2N3PMT6"/>
<comment type="caution">
    <text evidence="2">The sequence shown here is derived from an EMBL/GenBank/DDBJ whole genome shotgun (WGS) entry which is preliminary data.</text>
</comment>
<proteinExistence type="predicted"/>
<feature type="transmembrane region" description="Helical" evidence="1">
    <location>
        <begin position="82"/>
        <end position="101"/>
    </location>
</feature>
<gene>
    <name evidence="2" type="ORF">CWS72_25380</name>
</gene>
<protein>
    <submittedName>
        <fullName evidence="2">Fis family transcriptional regulator</fullName>
    </submittedName>
</protein>
<evidence type="ECO:0000313" key="3">
    <source>
        <dbReference type="Proteomes" id="UP000233293"/>
    </source>
</evidence>
<evidence type="ECO:0000313" key="2">
    <source>
        <dbReference type="EMBL" id="PKU21716.1"/>
    </source>
</evidence>
<dbReference type="InterPro" id="IPR026268">
    <property type="entry name" value="RseC"/>
</dbReference>
<keyword evidence="1" id="KW-0812">Transmembrane</keyword>
<dbReference type="InterPro" id="IPR007359">
    <property type="entry name" value="SigmaE_reg_RseC_MucC"/>
</dbReference>
<dbReference type="PANTHER" id="PTHR35867:SF1">
    <property type="entry name" value="PROTEIN RSEC"/>
    <property type="match status" value="1"/>
</dbReference>